<evidence type="ECO:0000313" key="2">
    <source>
        <dbReference type="EMBL" id="GAB0207835.1"/>
    </source>
</evidence>
<feature type="region of interest" description="Disordered" evidence="1">
    <location>
        <begin position="36"/>
        <end position="58"/>
    </location>
</feature>
<dbReference type="InterPro" id="IPR026818">
    <property type="entry name" value="Apc_fam"/>
</dbReference>
<keyword evidence="3" id="KW-1185">Reference proteome</keyword>
<organism evidence="2 3">
    <name type="scientific">Grus japonensis</name>
    <name type="common">Japanese crane</name>
    <name type="synonym">Red-crowned crane</name>
    <dbReference type="NCBI Taxonomy" id="30415"/>
    <lineage>
        <taxon>Eukaryota</taxon>
        <taxon>Metazoa</taxon>
        <taxon>Chordata</taxon>
        <taxon>Craniata</taxon>
        <taxon>Vertebrata</taxon>
        <taxon>Euteleostomi</taxon>
        <taxon>Archelosauria</taxon>
        <taxon>Archosauria</taxon>
        <taxon>Dinosauria</taxon>
        <taxon>Saurischia</taxon>
        <taxon>Theropoda</taxon>
        <taxon>Coelurosauria</taxon>
        <taxon>Aves</taxon>
        <taxon>Neognathae</taxon>
        <taxon>Neoaves</taxon>
        <taxon>Gruiformes</taxon>
        <taxon>Gruidae</taxon>
        <taxon>Grus</taxon>
    </lineage>
</organism>
<dbReference type="PANTHER" id="PTHR12607:SF11">
    <property type="entry name" value="ADENOMATOUS POLYPOSIS COLI PROTEIN"/>
    <property type="match status" value="1"/>
</dbReference>
<sequence length="295" mass="32264">MEANDDSRLLKSGTRRSALKANPVAWLERGVRICERNNSADTKVSEEGGEGGAPGTGAEIPLQSVVKTMVKQVVPLQPMEVNGGADIYLQPMEDPTPEQVDAPERGCDPMEVLKQLQGNIEDETMASSGQIDLMERLKELNLENSDFHGVKLKPKVSMCSYGSWEGSVSSPAGECSPVPIGSFPRREFMNGSRESTGYLEELERERAALQPLLSQSILVSGTTLSQVKNLVFVSVKIYATDDCPMLQSIQIPLQGLLSLERVNSTSQFGIISKLANDAFNSCIQIIDKYVEQNWP</sequence>
<proteinExistence type="predicted"/>
<protein>
    <submittedName>
        <fullName evidence="2">Adenomatous polyposis coli protein-like</fullName>
    </submittedName>
</protein>
<name>A0ABC9YCP2_GRUJA</name>
<reference evidence="2 3" key="1">
    <citation type="submission" date="2024-06" db="EMBL/GenBank/DDBJ databases">
        <title>The draft genome of Grus japonensis, version 3.</title>
        <authorList>
            <person name="Nabeshima K."/>
            <person name="Suzuki S."/>
            <person name="Onuma M."/>
        </authorList>
    </citation>
    <scope>NUCLEOTIDE SEQUENCE [LARGE SCALE GENOMIC DNA]</scope>
    <source>
        <strain evidence="2 3">451A</strain>
    </source>
</reference>
<dbReference type="PANTHER" id="PTHR12607">
    <property type="entry name" value="ADENOMATOUS POLYPOSIS COLI PROTEIN FAMILY"/>
    <property type="match status" value="1"/>
</dbReference>
<accession>A0ABC9YCP2</accession>
<dbReference type="AlphaFoldDB" id="A0ABC9YCP2"/>
<comment type="caution">
    <text evidence="2">The sequence shown here is derived from an EMBL/GenBank/DDBJ whole genome shotgun (WGS) entry which is preliminary data.</text>
</comment>
<dbReference type="EMBL" id="BAAFJT010000246">
    <property type="protein sequence ID" value="GAB0207835.1"/>
    <property type="molecule type" value="Genomic_DNA"/>
</dbReference>
<evidence type="ECO:0000256" key="1">
    <source>
        <dbReference type="SAM" id="MobiDB-lite"/>
    </source>
</evidence>
<evidence type="ECO:0000313" key="3">
    <source>
        <dbReference type="Proteomes" id="UP001623348"/>
    </source>
</evidence>
<gene>
    <name evidence="2" type="ORF">GRJ2_003249200</name>
</gene>
<dbReference type="GO" id="GO:0005737">
    <property type="term" value="C:cytoplasm"/>
    <property type="evidence" value="ECO:0007669"/>
    <property type="project" value="UniProtKB-ARBA"/>
</dbReference>
<dbReference type="Proteomes" id="UP001623348">
    <property type="component" value="Unassembled WGS sequence"/>
</dbReference>